<protein>
    <submittedName>
        <fullName evidence="1">Uncharacterized protein</fullName>
    </submittedName>
</protein>
<sequence length="69" mass="7836">MKLDEVFPSLPQSKDFPLQLSNSRLLPNRCLVLSNCARFFLSSSHRHLMACNPHRVQLSSSTCLISFES</sequence>
<name>A0A0C9XEL0_9AGAR</name>
<dbReference type="Proteomes" id="UP000054477">
    <property type="component" value="Unassembled WGS sequence"/>
</dbReference>
<evidence type="ECO:0000313" key="1">
    <source>
        <dbReference type="EMBL" id="KIJ96131.1"/>
    </source>
</evidence>
<reference evidence="2" key="2">
    <citation type="submission" date="2015-01" db="EMBL/GenBank/DDBJ databases">
        <title>Evolutionary Origins and Diversification of the Mycorrhizal Mutualists.</title>
        <authorList>
            <consortium name="DOE Joint Genome Institute"/>
            <consortium name="Mycorrhizal Genomics Consortium"/>
            <person name="Kohler A."/>
            <person name="Kuo A."/>
            <person name="Nagy L.G."/>
            <person name="Floudas D."/>
            <person name="Copeland A."/>
            <person name="Barry K.W."/>
            <person name="Cichocki N."/>
            <person name="Veneault-Fourrey C."/>
            <person name="LaButti K."/>
            <person name="Lindquist E.A."/>
            <person name="Lipzen A."/>
            <person name="Lundell T."/>
            <person name="Morin E."/>
            <person name="Murat C."/>
            <person name="Riley R."/>
            <person name="Ohm R."/>
            <person name="Sun H."/>
            <person name="Tunlid A."/>
            <person name="Henrissat B."/>
            <person name="Grigoriev I.V."/>
            <person name="Hibbett D.S."/>
            <person name="Martin F."/>
        </authorList>
    </citation>
    <scope>NUCLEOTIDE SEQUENCE [LARGE SCALE GENOMIC DNA]</scope>
    <source>
        <strain evidence="2">LaAM-08-1</strain>
    </source>
</reference>
<keyword evidence="2" id="KW-1185">Reference proteome</keyword>
<reference evidence="1 2" key="1">
    <citation type="submission" date="2014-04" db="EMBL/GenBank/DDBJ databases">
        <authorList>
            <consortium name="DOE Joint Genome Institute"/>
            <person name="Kuo A."/>
            <person name="Kohler A."/>
            <person name="Nagy L.G."/>
            <person name="Floudas D."/>
            <person name="Copeland A."/>
            <person name="Barry K.W."/>
            <person name="Cichocki N."/>
            <person name="Veneault-Fourrey C."/>
            <person name="LaButti K."/>
            <person name="Lindquist E.A."/>
            <person name="Lipzen A."/>
            <person name="Lundell T."/>
            <person name="Morin E."/>
            <person name="Murat C."/>
            <person name="Sun H."/>
            <person name="Tunlid A."/>
            <person name="Henrissat B."/>
            <person name="Grigoriev I.V."/>
            <person name="Hibbett D.S."/>
            <person name="Martin F."/>
            <person name="Nordberg H.P."/>
            <person name="Cantor M.N."/>
            <person name="Hua S.X."/>
        </authorList>
    </citation>
    <scope>NUCLEOTIDE SEQUENCE [LARGE SCALE GENOMIC DNA]</scope>
    <source>
        <strain evidence="1 2">LaAM-08-1</strain>
    </source>
</reference>
<evidence type="ECO:0000313" key="2">
    <source>
        <dbReference type="Proteomes" id="UP000054477"/>
    </source>
</evidence>
<dbReference type="HOGENOM" id="CLU_2776305_0_0_1"/>
<dbReference type="EMBL" id="KN838732">
    <property type="protein sequence ID" value="KIJ96131.1"/>
    <property type="molecule type" value="Genomic_DNA"/>
</dbReference>
<gene>
    <name evidence="1" type="ORF">K443DRAFT_295660</name>
</gene>
<proteinExistence type="predicted"/>
<organism evidence="1 2">
    <name type="scientific">Laccaria amethystina LaAM-08-1</name>
    <dbReference type="NCBI Taxonomy" id="1095629"/>
    <lineage>
        <taxon>Eukaryota</taxon>
        <taxon>Fungi</taxon>
        <taxon>Dikarya</taxon>
        <taxon>Basidiomycota</taxon>
        <taxon>Agaricomycotina</taxon>
        <taxon>Agaricomycetes</taxon>
        <taxon>Agaricomycetidae</taxon>
        <taxon>Agaricales</taxon>
        <taxon>Agaricineae</taxon>
        <taxon>Hydnangiaceae</taxon>
        <taxon>Laccaria</taxon>
    </lineage>
</organism>
<accession>A0A0C9XEL0</accession>
<dbReference type="AlphaFoldDB" id="A0A0C9XEL0"/>